<evidence type="ECO:0000256" key="2">
    <source>
        <dbReference type="ARBA" id="ARBA00022448"/>
    </source>
</evidence>
<evidence type="ECO:0000313" key="9">
    <source>
        <dbReference type="EMBL" id="KJF40512.1"/>
    </source>
</evidence>
<evidence type="ECO:0000256" key="8">
    <source>
        <dbReference type="HAMAP-Rule" id="MF_01416"/>
    </source>
</evidence>
<evidence type="ECO:0000256" key="3">
    <source>
        <dbReference type="ARBA" id="ARBA00022781"/>
    </source>
</evidence>
<dbReference type="InterPro" id="IPR000711">
    <property type="entry name" value="ATPase_OSCP/dsu"/>
</dbReference>
<sequence>MTAAEKEYGGALYALAAEEHCEDAVLEGLTLAADAFRETPGYLKLVQNPAVPREERLAMLDEAFGAGVHVYVLNFLKILCGKSALGMAAGCLQEYKALLYEARGILPVQAVSAVPLDEAQRRALCDSLAQKTGRTILLETAVDPSVLGGVKLRYEGLELDGTAAGRLAALRRALTQA</sequence>
<dbReference type="SUPFAM" id="SSF47928">
    <property type="entry name" value="N-terminal domain of the delta subunit of the F1F0-ATP synthase"/>
    <property type="match status" value="1"/>
</dbReference>
<dbReference type="EMBL" id="WMZR01000007">
    <property type="protein sequence ID" value="MTS51237.1"/>
    <property type="molecule type" value="Genomic_DNA"/>
</dbReference>
<evidence type="ECO:0000313" key="10">
    <source>
        <dbReference type="EMBL" id="MST92711.1"/>
    </source>
</evidence>
<dbReference type="EMBL" id="VUNJ01000014">
    <property type="protein sequence ID" value="MST92711.1"/>
    <property type="molecule type" value="Genomic_DNA"/>
</dbReference>
<evidence type="ECO:0000256" key="7">
    <source>
        <dbReference type="ARBA" id="ARBA00023310"/>
    </source>
</evidence>
<dbReference type="PRINTS" id="PR00125">
    <property type="entry name" value="ATPASEDELTA"/>
</dbReference>
<comment type="function">
    <text evidence="8">F(1)F(0) ATP synthase produces ATP from ADP in the presence of a proton or sodium gradient. F-type ATPases consist of two structural domains, F(1) containing the extramembraneous catalytic core and F(0) containing the membrane proton channel, linked together by a central stalk and a peripheral stalk. During catalysis, ATP synthesis in the catalytic domain of F(1) is coupled via a rotary mechanism of the central stalk subunits to proton translocation.</text>
</comment>
<gene>
    <name evidence="8 10" type="primary">atpH</name>
    <name evidence="10" type="ORF">FYJ76_12365</name>
    <name evidence="11" type="ORF">GMD52_06765</name>
    <name evidence="9" type="ORF">TQ39_06315</name>
</gene>
<dbReference type="NCBIfam" id="TIGR01145">
    <property type="entry name" value="ATP_synt_delta"/>
    <property type="match status" value="1"/>
</dbReference>
<dbReference type="Proteomes" id="UP000032483">
    <property type="component" value="Unassembled WGS sequence"/>
</dbReference>
<keyword evidence="4 8" id="KW-0406">Ion transport</keyword>
<comment type="function">
    <text evidence="8">This protein is part of the stalk that links CF(0) to CF(1). It either transmits conformational changes from CF(0) to CF(1) or is implicated in proton conduction.</text>
</comment>
<dbReference type="AlphaFoldDB" id="A0A0D8J0S4"/>
<reference evidence="9" key="1">
    <citation type="submission" date="2015-02" db="EMBL/GenBank/DDBJ databases">
        <title>A novel member of the family Ruminococcaceae isolated from human feces.</title>
        <authorList>
            <person name="Shkoporov A.N."/>
            <person name="Chaplin A.V."/>
            <person name="Motuzova O.V."/>
            <person name="Kafarskaia L.I."/>
            <person name="Khokhlova E.V."/>
            <person name="Efimov B.A."/>
        </authorList>
    </citation>
    <scope>NUCLEOTIDE SEQUENCE [LARGE SCALE GENOMIC DNA]</scope>
    <source>
        <strain evidence="9">585-1</strain>
    </source>
</reference>
<name>A0A0D8J0S4_9FIRM</name>
<evidence type="ECO:0000313" key="12">
    <source>
        <dbReference type="Proteomes" id="UP000032483"/>
    </source>
</evidence>
<reference evidence="11 14" key="2">
    <citation type="journal article" date="2019" name="Nat. Med.">
        <title>A library of human gut bacterial isolates paired with longitudinal multiomics data enables mechanistic microbiome research.</title>
        <authorList>
            <person name="Poyet M."/>
            <person name="Groussin M."/>
            <person name="Gibbons S.M."/>
            <person name="Avila-Pacheco J."/>
            <person name="Jiang X."/>
            <person name="Kearney S.M."/>
            <person name="Perrotta A.R."/>
            <person name="Berdy B."/>
            <person name="Zhao S."/>
            <person name="Lieberman T.D."/>
            <person name="Swanson P.K."/>
            <person name="Smith M."/>
            <person name="Roesemann S."/>
            <person name="Alexander J.E."/>
            <person name="Rich S.A."/>
            <person name="Livny J."/>
            <person name="Vlamakis H."/>
            <person name="Clish C."/>
            <person name="Bullock K."/>
            <person name="Deik A."/>
            <person name="Scott J."/>
            <person name="Pierce K.A."/>
            <person name="Xavier R.J."/>
            <person name="Alm E.J."/>
        </authorList>
    </citation>
    <scope>NUCLEOTIDE SEQUENCE [LARGE SCALE GENOMIC DNA]</scope>
    <source>
        <strain evidence="11 14">BIOML-A7</strain>
    </source>
</reference>
<keyword evidence="7 8" id="KW-0066">ATP synthesis</keyword>
<evidence type="ECO:0000256" key="5">
    <source>
        <dbReference type="ARBA" id="ARBA00023136"/>
    </source>
</evidence>
<keyword evidence="5 8" id="KW-0472">Membrane</keyword>
<comment type="caution">
    <text evidence="9">The sequence shown here is derived from an EMBL/GenBank/DDBJ whole genome shotgun (WGS) entry which is preliminary data.</text>
</comment>
<evidence type="ECO:0000313" key="14">
    <source>
        <dbReference type="Proteomes" id="UP000449193"/>
    </source>
</evidence>
<reference evidence="10 13" key="3">
    <citation type="submission" date="2019-08" db="EMBL/GenBank/DDBJ databases">
        <title>In-depth cultivation of the pig gut microbiome towards novel bacterial diversity and tailored functional studies.</title>
        <authorList>
            <person name="Wylensek D."/>
            <person name="Hitch T.C.A."/>
            <person name="Clavel T."/>
        </authorList>
    </citation>
    <scope>NUCLEOTIDE SEQUENCE [LARGE SCALE GENOMIC DNA]</scope>
    <source>
        <strain evidence="10 13">WCA3-601-WT-6J</strain>
    </source>
</reference>
<dbReference type="Proteomes" id="UP000431913">
    <property type="component" value="Unassembled WGS sequence"/>
</dbReference>
<dbReference type="InterPro" id="IPR026015">
    <property type="entry name" value="ATP_synth_OSCP/delta_N_sf"/>
</dbReference>
<comment type="subcellular location">
    <subcellularLocation>
        <location evidence="8">Cell membrane</location>
        <topology evidence="8">Peripheral membrane protein</topology>
    </subcellularLocation>
    <subcellularLocation>
        <location evidence="1">Membrane</location>
    </subcellularLocation>
</comment>
<dbReference type="Proteomes" id="UP000449193">
    <property type="component" value="Unassembled WGS sequence"/>
</dbReference>
<comment type="similarity">
    <text evidence="8">Belongs to the ATPase delta chain family.</text>
</comment>
<evidence type="ECO:0000256" key="6">
    <source>
        <dbReference type="ARBA" id="ARBA00023196"/>
    </source>
</evidence>
<evidence type="ECO:0000313" key="11">
    <source>
        <dbReference type="EMBL" id="MTS51237.1"/>
    </source>
</evidence>
<dbReference type="GeneID" id="42856229"/>
<evidence type="ECO:0000256" key="4">
    <source>
        <dbReference type="ARBA" id="ARBA00023065"/>
    </source>
</evidence>
<keyword evidence="8" id="KW-1003">Cell membrane</keyword>
<dbReference type="Gene3D" id="1.10.520.20">
    <property type="entry name" value="N-terminal domain of the delta subunit of the F1F0-ATP synthase"/>
    <property type="match status" value="1"/>
</dbReference>
<dbReference type="InterPro" id="IPR020781">
    <property type="entry name" value="ATPase_OSCP/d_CS"/>
</dbReference>
<dbReference type="PATRIC" id="fig|1550024.3.peg.1420"/>
<dbReference type="PROSITE" id="PS00389">
    <property type="entry name" value="ATPASE_DELTA"/>
    <property type="match status" value="1"/>
</dbReference>
<dbReference type="Pfam" id="PF00213">
    <property type="entry name" value="OSCP"/>
    <property type="match status" value="1"/>
</dbReference>
<keyword evidence="12" id="KW-1185">Reference proteome</keyword>
<dbReference type="GO" id="GO:0005886">
    <property type="term" value="C:plasma membrane"/>
    <property type="evidence" value="ECO:0007669"/>
    <property type="project" value="UniProtKB-SubCell"/>
</dbReference>
<dbReference type="PANTHER" id="PTHR11910">
    <property type="entry name" value="ATP SYNTHASE DELTA CHAIN"/>
    <property type="match status" value="1"/>
</dbReference>
<evidence type="ECO:0000256" key="1">
    <source>
        <dbReference type="ARBA" id="ARBA00004370"/>
    </source>
</evidence>
<dbReference type="GO" id="GO:0046933">
    <property type="term" value="F:proton-transporting ATP synthase activity, rotational mechanism"/>
    <property type="evidence" value="ECO:0007669"/>
    <property type="project" value="UniProtKB-UniRule"/>
</dbReference>
<keyword evidence="3 8" id="KW-0375">Hydrogen ion transport</keyword>
<keyword evidence="2 8" id="KW-0813">Transport</keyword>
<keyword evidence="6 8" id="KW-0139">CF(1)</keyword>
<dbReference type="RefSeq" id="WP_050004924.1">
    <property type="nucleotide sequence ID" value="NZ_CAQJQL010000066.1"/>
</dbReference>
<organism evidence="9 12">
    <name type="scientific">Ruthenibacterium lactatiformans</name>
    <dbReference type="NCBI Taxonomy" id="1550024"/>
    <lineage>
        <taxon>Bacteria</taxon>
        <taxon>Bacillati</taxon>
        <taxon>Bacillota</taxon>
        <taxon>Clostridia</taxon>
        <taxon>Eubacteriales</taxon>
        <taxon>Oscillospiraceae</taxon>
        <taxon>Ruthenibacterium</taxon>
    </lineage>
</organism>
<protein>
    <recommendedName>
        <fullName evidence="8">ATP synthase subunit delta</fullName>
    </recommendedName>
    <alternativeName>
        <fullName evidence="8">ATP synthase F(1) sector subunit delta</fullName>
    </alternativeName>
    <alternativeName>
        <fullName evidence="8">F-type ATPase subunit delta</fullName>
        <shortName evidence="8">F-ATPase subunit delta</shortName>
    </alternativeName>
</protein>
<evidence type="ECO:0000313" key="13">
    <source>
        <dbReference type="Proteomes" id="UP000431913"/>
    </source>
</evidence>
<proteinExistence type="inferred from homology"/>
<accession>A0A0D8J0S4</accession>
<dbReference type="GO" id="GO:0045259">
    <property type="term" value="C:proton-transporting ATP synthase complex"/>
    <property type="evidence" value="ECO:0007669"/>
    <property type="project" value="UniProtKB-KW"/>
</dbReference>
<dbReference type="EMBL" id="JXXK01000006">
    <property type="protein sequence ID" value="KJF40512.1"/>
    <property type="molecule type" value="Genomic_DNA"/>
</dbReference>
<dbReference type="HAMAP" id="MF_01416">
    <property type="entry name" value="ATP_synth_delta_bact"/>
    <property type="match status" value="1"/>
</dbReference>